<dbReference type="PANTHER" id="PTHR21198:SF7">
    <property type="entry name" value="ASPARTATE-GLUTAMATE RACEMASE FAMILY"/>
    <property type="match status" value="1"/>
</dbReference>
<dbReference type="SUPFAM" id="SSF53681">
    <property type="entry name" value="Aspartate/glutamate racemase"/>
    <property type="match status" value="2"/>
</dbReference>
<reference evidence="3" key="2">
    <citation type="submission" date="2021-04" db="EMBL/GenBank/DDBJ databases">
        <authorList>
            <person name="Gilroy R."/>
        </authorList>
    </citation>
    <scope>NUCLEOTIDE SEQUENCE</scope>
    <source>
        <strain evidence="3">ChiBcolR8-3208</strain>
    </source>
</reference>
<dbReference type="EMBL" id="DWXZ01000094">
    <property type="protein sequence ID" value="HJB37349.1"/>
    <property type="molecule type" value="Genomic_DNA"/>
</dbReference>
<reference evidence="3" key="1">
    <citation type="journal article" date="2021" name="PeerJ">
        <title>Extensive microbial diversity within the chicken gut microbiome revealed by metagenomics and culture.</title>
        <authorList>
            <person name="Gilroy R."/>
            <person name="Ravi A."/>
            <person name="Getino M."/>
            <person name="Pursley I."/>
            <person name="Horton D.L."/>
            <person name="Alikhan N.F."/>
            <person name="Baker D."/>
            <person name="Gharbi K."/>
            <person name="Hall N."/>
            <person name="Watson M."/>
            <person name="Adriaenssens E.M."/>
            <person name="Foster-Nyarko E."/>
            <person name="Jarju S."/>
            <person name="Secka A."/>
            <person name="Antonio M."/>
            <person name="Oren A."/>
            <person name="Chaudhuri R.R."/>
            <person name="La Ragione R."/>
            <person name="Hildebrand F."/>
            <person name="Pallen M.J."/>
        </authorList>
    </citation>
    <scope>NUCLEOTIDE SEQUENCE</scope>
    <source>
        <strain evidence="3">ChiBcolR8-3208</strain>
    </source>
</reference>
<dbReference type="InterPro" id="IPR015942">
    <property type="entry name" value="Asp/Glu/hydantoin_racemase"/>
</dbReference>
<sequence length="238" mass="25749">MKTLGIIGGMGPMATAYLLELIIQMTAAKTDQEHLGAVVLNNPQVPDRTAYILDREKPSPLPVLEGMAHALENLGCGVLCAPCVTSHYFYEELAGCVRVPFLHMVRETAKELQAAGKTRAGILATTGTVKMGLFQQALEEAGVEWAIPSEAGQRLVMSLIYEDIKAGRPANMGKFQRASEELFDQGCDCVVLGCTELSLVKRDIPLGHGYLDALEVLSKRCVEACGAPLKEAYRQLIS</sequence>
<evidence type="ECO:0000313" key="4">
    <source>
        <dbReference type="Proteomes" id="UP000824214"/>
    </source>
</evidence>
<comment type="similarity">
    <text evidence="1">Belongs to the aspartate/glutamate racemases family.</text>
</comment>
<dbReference type="EC" id="5.1.1.-" evidence="3"/>
<dbReference type="InterPro" id="IPR004380">
    <property type="entry name" value="Asp_race"/>
</dbReference>
<dbReference type="AlphaFoldDB" id="A0A9D2LYH6"/>
<accession>A0A9D2LYH6</accession>
<dbReference type="PANTHER" id="PTHR21198">
    <property type="entry name" value="GLUTAMATE RACEMASE"/>
    <property type="match status" value="1"/>
</dbReference>
<dbReference type="Gene3D" id="3.40.50.1860">
    <property type="match status" value="2"/>
</dbReference>
<organism evidence="3 4">
    <name type="scientific">Candidatus Acutalibacter ornithocaccae</name>
    <dbReference type="NCBI Taxonomy" id="2838416"/>
    <lineage>
        <taxon>Bacteria</taxon>
        <taxon>Bacillati</taxon>
        <taxon>Bacillota</taxon>
        <taxon>Clostridia</taxon>
        <taxon>Eubacteriales</taxon>
        <taxon>Acutalibacteraceae</taxon>
        <taxon>Acutalibacter</taxon>
    </lineage>
</organism>
<name>A0A9D2LYH6_9FIRM</name>
<proteinExistence type="inferred from homology"/>
<dbReference type="Proteomes" id="UP000824214">
    <property type="component" value="Unassembled WGS sequence"/>
</dbReference>
<comment type="caution">
    <text evidence="3">The sequence shown here is derived from an EMBL/GenBank/DDBJ whole genome shotgun (WGS) entry which is preliminary data.</text>
</comment>
<keyword evidence="2 3" id="KW-0413">Isomerase</keyword>
<dbReference type="InterPro" id="IPR001920">
    <property type="entry name" value="Asp/Glu_race"/>
</dbReference>
<evidence type="ECO:0000256" key="1">
    <source>
        <dbReference type="ARBA" id="ARBA00007847"/>
    </source>
</evidence>
<dbReference type="InterPro" id="IPR033134">
    <property type="entry name" value="Asp/Glu_racemase_AS_2"/>
</dbReference>
<dbReference type="Pfam" id="PF01177">
    <property type="entry name" value="Asp_Glu_race"/>
    <property type="match status" value="1"/>
</dbReference>
<dbReference type="NCBIfam" id="TIGR00035">
    <property type="entry name" value="asp_race"/>
    <property type="match status" value="1"/>
</dbReference>
<dbReference type="GO" id="GO:0047661">
    <property type="term" value="F:amino-acid racemase activity"/>
    <property type="evidence" value="ECO:0007669"/>
    <property type="project" value="InterPro"/>
</dbReference>
<protein>
    <submittedName>
        <fullName evidence="3">Amino acid racemase</fullName>
        <ecNumber evidence="3">5.1.1.-</ecNumber>
    </submittedName>
</protein>
<evidence type="ECO:0000313" key="3">
    <source>
        <dbReference type="EMBL" id="HJB37349.1"/>
    </source>
</evidence>
<dbReference type="PROSITE" id="PS00924">
    <property type="entry name" value="ASP_GLU_RACEMASE_2"/>
    <property type="match status" value="1"/>
</dbReference>
<evidence type="ECO:0000256" key="2">
    <source>
        <dbReference type="ARBA" id="ARBA00023235"/>
    </source>
</evidence>
<gene>
    <name evidence="3" type="ORF">H9942_04680</name>
</gene>